<proteinExistence type="predicted"/>
<protein>
    <submittedName>
        <fullName evidence="1">Uncharacterized protein</fullName>
    </submittedName>
</protein>
<organism evidence="1 2">
    <name type="scientific">Paracoccus fistulariae</name>
    <dbReference type="NCBI Taxonomy" id="658446"/>
    <lineage>
        <taxon>Bacteria</taxon>
        <taxon>Pseudomonadati</taxon>
        <taxon>Pseudomonadota</taxon>
        <taxon>Alphaproteobacteria</taxon>
        <taxon>Rhodobacterales</taxon>
        <taxon>Paracoccaceae</taxon>
        <taxon>Paracoccus</taxon>
    </lineage>
</organism>
<dbReference type="EMBL" id="CP067136">
    <property type="protein sequence ID" value="WCR09006.1"/>
    <property type="molecule type" value="Genomic_DNA"/>
</dbReference>
<dbReference type="InterPro" id="IPR056114">
    <property type="entry name" value="DUF7697"/>
</dbReference>
<evidence type="ECO:0000313" key="2">
    <source>
        <dbReference type="Proteomes" id="UP001219349"/>
    </source>
</evidence>
<dbReference type="Pfam" id="PF24752">
    <property type="entry name" value="DUF7697"/>
    <property type="match status" value="1"/>
</dbReference>
<gene>
    <name evidence="1" type="ORF">JHX87_08640</name>
</gene>
<sequence>MNAPQTEEGWAVWDLAGRLSGQIRAIPGAVLGWDMTAALALGRALGIPAVAIAELLPVIEAEMIRRTKEQIGKDRDNHG</sequence>
<name>A0ABY7SSC5_9RHOB</name>
<dbReference type="Proteomes" id="UP001219349">
    <property type="component" value="Chromosome"/>
</dbReference>
<evidence type="ECO:0000313" key="1">
    <source>
        <dbReference type="EMBL" id="WCR09006.1"/>
    </source>
</evidence>
<accession>A0ABY7SSC5</accession>
<keyword evidence="2" id="KW-1185">Reference proteome</keyword>
<reference evidence="1 2" key="1">
    <citation type="submission" date="2021-01" db="EMBL/GenBank/DDBJ databases">
        <title>Biogeographic distribution of Paracoccus.</title>
        <authorList>
            <person name="Hollensteiner J."/>
            <person name="Leineberger J."/>
            <person name="Brinkhoff T."/>
            <person name="Daniel R."/>
        </authorList>
    </citation>
    <scope>NUCLEOTIDE SEQUENCE [LARGE SCALE GENOMIC DNA]</scope>
    <source>
        <strain evidence="1 2">KCTC 22803</strain>
    </source>
</reference>